<dbReference type="CDD" id="cd17524">
    <property type="entry name" value="RMtype1_S_EcoUTORF5051P-TRD2-CR2_like"/>
    <property type="match status" value="1"/>
</dbReference>
<keyword evidence="4" id="KW-0175">Coiled coil</keyword>
<dbReference type="AlphaFoldDB" id="A0A1K2CQZ8"/>
<feature type="coiled-coil region" evidence="4">
    <location>
        <begin position="371"/>
        <end position="398"/>
    </location>
</feature>
<dbReference type="Pfam" id="PF01420">
    <property type="entry name" value="Methylase_S"/>
    <property type="match status" value="2"/>
</dbReference>
<comment type="similarity">
    <text evidence="1">Belongs to the type-I restriction system S methylase family.</text>
</comment>
<protein>
    <submittedName>
        <fullName evidence="6">Restriction endonuclease S subunit</fullName>
    </submittedName>
</protein>
<dbReference type="GO" id="GO:0003677">
    <property type="term" value="F:DNA binding"/>
    <property type="evidence" value="ECO:0007669"/>
    <property type="project" value="UniProtKB-KW"/>
</dbReference>
<dbReference type="GO" id="GO:0004519">
    <property type="term" value="F:endonuclease activity"/>
    <property type="evidence" value="ECO:0007669"/>
    <property type="project" value="UniProtKB-KW"/>
</dbReference>
<keyword evidence="6" id="KW-0378">Hydrolase</keyword>
<reference evidence="6 7" key="1">
    <citation type="submission" date="2016-11" db="EMBL/GenBank/DDBJ databases">
        <authorList>
            <person name="Jaros S."/>
            <person name="Januszkiewicz K."/>
            <person name="Wedrychowicz H."/>
        </authorList>
    </citation>
    <scope>NUCLEOTIDE SEQUENCE [LARGE SCALE GENOMIC DNA]</scope>
    <source>
        <strain evidence="6 7">OK807</strain>
    </source>
</reference>
<dbReference type="InterPro" id="IPR052021">
    <property type="entry name" value="Type-I_RS_S_subunit"/>
</dbReference>
<feature type="domain" description="Type I restriction modification DNA specificity" evidence="5">
    <location>
        <begin position="209"/>
        <end position="388"/>
    </location>
</feature>
<name>A0A1K2CQZ8_STRAR</name>
<sequence length="424" mass="47589">MAGEVRVERRKLSDLADVTGGVTLGREVPASESVELPYLRVANVQDGYIDTEDVKAVRVLKSEVDRFRLRRGDVLLTEGGDFDKLGRGAVWDGRIDPCLYQNHIFRVRCNPSHLVPEYLSLFMASPEGRSYFLRIAKQTTNLATINSSQLKAMPVPWPSIAEQRRIAGALDVVSAEENSIEASITKIRAVRQGVLLRAMPLGAQGVPLEDWQRVTLKAVVPSTDYGISEALVSDPQGMPVLRMNNIRDGQVDTSELRYCPTSVPDRLVLRHGDVLFNRTNSIEHVGKAAMWKDDLPKATFASYLVRLNPDLRQITPEYLVEWLQHPIIRQRVKAISTVAVQQVNVNPTRLRDLEIDLPISLDEQRRIVSSLTACDDRIRREEEELAKLRQLKIGLADDLLAGRGGRVRTGLMLTARTQSPHRRV</sequence>
<dbReference type="SUPFAM" id="SSF116734">
    <property type="entry name" value="DNA methylase specificity domain"/>
    <property type="match status" value="2"/>
</dbReference>
<evidence type="ECO:0000256" key="4">
    <source>
        <dbReference type="SAM" id="Coils"/>
    </source>
</evidence>
<keyword evidence="6" id="KW-0255">Endonuclease</keyword>
<proteinExistence type="inferred from homology"/>
<evidence type="ECO:0000256" key="1">
    <source>
        <dbReference type="ARBA" id="ARBA00010923"/>
    </source>
</evidence>
<dbReference type="RefSeq" id="WP_072486642.1">
    <property type="nucleotide sequence ID" value="NZ_FPJO01000011.1"/>
</dbReference>
<dbReference type="InterPro" id="IPR044946">
    <property type="entry name" value="Restrct_endonuc_typeI_TRD_sf"/>
</dbReference>
<evidence type="ECO:0000313" key="7">
    <source>
        <dbReference type="Proteomes" id="UP000181909"/>
    </source>
</evidence>
<dbReference type="EMBL" id="FPJO01000011">
    <property type="protein sequence ID" value="SFY13323.1"/>
    <property type="molecule type" value="Genomic_DNA"/>
</dbReference>
<dbReference type="CDD" id="cd17253">
    <property type="entry name" value="RMtype1_S_Eco933I-TRD2-CR2_like"/>
    <property type="match status" value="1"/>
</dbReference>
<keyword evidence="2" id="KW-0680">Restriction system</keyword>
<evidence type="ECO:0000256" key="2">
    <source>
        <dbReference type="ARBA" id="ARBA00022747"/>
    </source>
</evidence>
<dbReference type="Gene3D" id="3.90.220.20">
    <property type="entry name" value="DNA methylase specificity domains"/>
    <property type="match status" value="2"/>
</dbReference>
<evidence type="ECO:0000313" key="6">
    <source>
        <dbReference type="EMBL" id="SFY13323.1"/>
    </source>
</evidence>
<dbReference type="InterPro" id="IPR000055">
    <property type="entry name" value="Restrct_endonuc_typeI_TRD"/>
</dbReference>
<dbReference type="PANTHER" id="PTHR30408">
    <property type="entry name" value="TYPE-1 RESTRICTION ENZYME ECOKI SPECIFICITY PROTEIN"/>
    <property type="match status" value="1"/>
</dbReference>
<organism evidence="6 7">
    <name type="scientific">Streptomyces atratus</name>
    <dbReference type="NCBI Taxonomy" id="1893"/>
    <lineage>
        <taxon>Bacteria</taxon>
        <taxon>Bacillati</taxon>
        <taxon>Actinomycetota</taxon>
        <taxon>Actinomycetes</taxon>
        <taxon>Kitasatosporales</taxon>
        <taxon>Streptomycetaceae</taxon>
        <taxon>Streptomyces</taxon>
    </lineage>
</organism>
<keyword evidence="3" id="KW-0238">DNA-binding</keyword>
<dbReference type="PANTHER" id="PTHR30408:SF12">
    <property type="entry name" value="TYPE I RESTRICTION ENZYME MJAVIII SPECIFICITY SUBUNIT"/>
    <property type="match status" value="1"/>
</dbReference>
<keyword evidence="6" id="KW-0540">Nuclease</keyword>
<gene>
    <name evidence="6" type="ORF">SAMN02787144_1011170</name>
</gene>
<evidence type="ECO:0000259" key="5">
    <source>
        <dbReference type="Pfam" id="PF01420"/>
    </source>
</evidence>
<feature type="domain" description="Type I restriction modification DNA specificity" evidence="5">
    <location>
        <begin position="7"/>
        <end position="184"/>
    </location>
</feature>
<dbReference type="Proteomes" id="UP000181909">
    <property type="component" value="Unassembled WGS sequence"/>
</dbReference>
<dbReference type="GO" id="GO:0009307">
    <property type="term" value="P:DNA restriction-modification system"/>
    <property type="evidence" value="ECO:0007669"/>
    <property type="project" value="UniProtKB-KW"/>
</dbReference>
<accession>A0A1K2CQZ8</accession>
<dbReference type="OrthoDB" id="3197085at2"/>
<dbReference type="STRING" id="1893.SAMN02787144_1011170"/>
<evidence type="ECO:0000256" key="3">
    <source>
        <dbReference type="ARBA" id="ARBA00023125"/>
    </source>
</evidence>